<organism evidence="2 3">
    <name type="scientific">Pleurodeles waltl</name>
    <name type="common">Iberian ribbed newt</name>
    <dbReference type="NCBI Taxonomy" id="8319"/>
    <lineage>
        <taxon>Eukaryota</taxon>
        <taxon>Metazoa</taxon>
        <taxon>Chordata</taxon>
        <taxon>Craniata</taxon>
        <taxon>Vertebrata</taxon>
        <taxon>Euteleostomi</taxon>
        <taxon>Amphibia</taxon>
        <taxon>Batrachia</taxon>
        <taxon>Caudata</taxon>
        <taxon>Salamandroidea</taxon>
        <taxon>Salamandridae</taxon>
        <taxon>Pleurodelinae</taxon>
        <taxon>Pleurodeles</taxon>
    </lineage>
</organism>
<sequence>MWRAASLASQASVSEVSAEVIRPLKSHVLQIKLRADEVKNGGVDGVVAAVRRAVPTGHDGGSCSVSASSGVSETKAAV</sequence>
<proteinExistence type="predicted"/>
<feature type="region of interest" description="Disordered" evidence="1">
    <location>
        <begin position="56"/>
        <end position="78"/>
    </location>
</feature>
<evidence type="ECO:0000256" key="1">
    <source>
        <dbReference type="SAM" id="MobiDB-lite"/>
    </source>
</evidence>
<dbReference type="AlphaFoldDB" id="A0AAV7T0J0"/>
<feature type="compositionally biased region" description="Low complexity" evidence="1">
    <location>
        <begin position="61"/>
        <end position="72"/>
    </location>
</feature>
<gene>
    <name evidence="2" type="ORF">NDU88_001768</name>
</gene>
<comment type="caution">
    <text evidence="2">The sequence shown here is derived from an EMBL/GenBank/DDBJ whole genome shotgun (WGS) entry which is preliminary data.</text>
</comment>
<reference evidence="2" key="1">
    <citation type="journal article" date="2022" name="bioRxiv">
        <title>Sequencing and chromosome-scale assembly of the giantPleurodeles waltlgenome.</title>
        <authorList>
            <person name="Brown T."/>
            <person name="Elewa A."/>
            <person name="Iarovenko S."/>
            <person name="Subramanian E."/>
            <person name="Araus A.J."/>
            <person name="Petzold A."/>
            <person name="Susuki M."/>
            <person name="Suzuki K.-i.T."/>
            <person name="Hayashi T."/>
            <person name="Toyoda A."/>
            <person name="Oliveira C."/>
            <person name="Osipova E."/>
            <person name="Leigh N.D."/>
            <person name="Simon A."/>
            <person name="Yun M.H."/>
        </authorList>
    </citation>
    <scope>NUCLEOTIDE SEQUENCE</scope>
    <source>
        <strain evidence="2">20211129_DDA</strain>
        <tissue evidence="2">Liver</tissue>
    </source>
</reference>
<keyword evidence="3" id="KW-1185">Reference proteome</keyword>
<evidence type="ECO:0000313" key="3">
    <source>
        <dbReference type="Proteomes" id="UP001066276"/>
    </source>
</evidence>
<protein>
    <submittedName>
        <fullName evidence="2">Uncharacterized protein</fullName>
    </submittedName>
</protein>
<accession>A0AAV7T0J0</accession>
<dbReference type="Proteomes" id="UP001066276">
    <property type="component" value="Chromosome 4_1"/>
</dbReference>
<dbReference type="EMBL" id="JANPWB010000007">
    <property type="protein sequence ID" value="KAJ1169880.1"/>
    <property type="molecule type" value="Genomic_DNA"/>
</dbReference>
<evidence type="ECO:0000313" key="2">
    <source>
        <dbReference type="EMBL" id="KAJ1169880.1"/>
    </source>
</evidence>
<name>A0AAV7T0J0_PLEWA</name>